<dbReference type="STRING" id="658219.SAMN05216212_0403"/>
<dbReference type="InterPro" id="IPR003439">
    <property type="entry name" value="ABC_transporter-like_ATP-bd"/>
</dbReference>
<dbReference type="CDD" id="cd03230">
    <property type="entry name" value="ABC_DR_subfamily_A"/>
    <property type="match status" value="1"/>
</dbReference>
<keyword evidence="2" id="KW-0547">Nucleotide-binding</keyword>
<dbReference type="Proteomes" id="UP000199305">
    <property type="component" value="Unassembled WGS sequence"/>
</dbReference>
<dbReference type="InterPro" id="IPR027417">
    <property type="entry name" value="P-loop_NTPase"/>
</dbReference>
<accession>A0A1G8V4B1</accession>
<evidence type="ECO:0000313" key="5">
    <source>
        <dbReference type="EMBL" id="SDJ60966.1"/>
    </source>
</evidence>
<keyword evidence="6" id="KW-1185">Reference proteome</keyword>
<dbReference type="Gene3D" id="3.40.50.300">
    <property type="entry name" value="P-loop containing nucleotide triphosphate hydrolases"/>
    <property type="match status" value="1"/>
</dbReference>
<gene>
    <name evidence="5" type="ORF">SAMN05216212_0403</name>
</gene>
<dbReference type="AlphaFoldDB" id="A0A1G8V4B1"/>
<dbReference type="PANTHER" id="PTHR42711">
    <property type="entry name" value="ABC TRANSPORTER ATP-BINDING PROTEIN"/>
    <property type="match status" value="1"/>
</dbReference>
<evidence type="ECO:0000259" key="4">
    <source>
        <dbReference type="PROSITE" id="PS50893"/>
    </source>
</evidence>
<dbReference type="GO" id="GO:0016887">
    <property type="term" value="F:ATP hydrolysis activity"/>
    <property type="evidence" value="ECO:0007669"/>
    <property type="project" value="InterPro"/>
</dbReference>
<keyword evidence="3 5" id="KW-0067">ATP-binding</keyword>
<evidence type="ECO:0000256" key="2">
    <source>
        <dbReference type="ARBA" id="ARBA00022741"/>
    </source>
</evidence>
<evidence type="ECO:0000256" key="3">
    <source>
        <dbReference type="ARBA" id="ARBA00022840"/>
    </source>
</evidence>
<keyword evidence="1" id="KW-0813">Transport</keyword>
<dbReference type="InterPro" id="IPR003593">
    <property type="entry name" value="AAA+_ATPase"/>
</dbReference>
<dbReference type="GO" id="GO:0005524">
    <property type="term" value="F:ATP binding"/>
    <property type="evidence" value="ECO:0007669"/>
    <property type="project" value="UniProtKB-KW"/>
</dbReference>
<name>A0A1G8V4B1_9GAMM</name>
<dbReference type="SMART" id="SM00382">
    <property type="entry name" value="AAA"/>
    <property type="match status" value="1"/>
</dbReference>
<evidence type="ECO:0000313" key="6">
    <source>
        <dbReference type="Proteomes" id="UP000199305"/>
    </source>
</evidence>
<dbReference type="EMBL" id="FNFH01000001">
    <property type="protein sequence ID" value="SDJ60966.1"/>
    <property type="molecule type" value="Genomic_DNA"/>
</dbReference>
<dbReference type="Pfam" id="PF00005">
    <property type="entry name" value="ABC_tran"/>
    <property type="match status" value="1"/>
</dbReference>
<dbReference type="RefSeq" id="WP_091507264.1">
    <property type="nucleotide sequence ID" value="NZ_FNFH01000001.1"/>
</dbReference>
<evidence type="ECO:0000256" key="1">
    <source>
        <dbReference type="ARBA" id="ARBA00022448"/>
    </source>
</evidence>
<reference evidence="6" key="1">
    <citation type="submission" date="2016-10" db="EMBL/GenBank/DDBJ databases">
        <authorList>
            <person name="Varghese N."/>
            <person name="Submissions S."/>
        </authorList>
    </citation>
    <scope>NUCLEOTIDE SEQUENCE [LARGE SCALE GENOMIC DNA]</scope>
    <source>
        <strain evidence="6">CGMCC 1.10658</strain>
    </source>
</reference>
<proteinExistence type="predicted"/>
<protein>
    <submittedName>
        <fullName evidence="5">ABC-2 type transport system ATP-binding protein</fullName>
    </submittedName>
</protein>
<dbReference type="PROSITE" id="PS50893">
    <property type="entry name" value="ABC_TRANSPORTER_2"/>
    <property type="match status" value="1"/>
</dbReference>
<sequence>MSEFAIRTQGLCKHYGRKRVLHNLSLDLPRGGIHALVGSNGAGKSTLFRLLLGLTEPSSGSSEILGCESCQLTPALRGRIGFVNEEHTLPEWMRVEAVMEMQRSLYPQWREATYREVLGNFDVQPGQRVSELSRGERAGFNLSLALAQSPELLILDEPTLGLDVVAKRAFLEALMFIGTDSGCTILYCSHQMEEIERVADNLLIMERGELKSVSPPDEFSARVHHWIVEFPERPPANNEIPGLLQLRRIDDSYQLTVLDAGEPLQQFLQDRGARVHCKLQVSLDEAVNSYLAKNHRTAQAAQ</sequence>
<dbReference type="SUPFAM" id="SSF52540">
    <property type="entry name" value="P-loop containing nucleoside triphosphate hydrolases"/>
    <property type="match status" value="1"/>
</dbReference>
<feature type="domain" description="ABC transporter" evidence="4">
    <location>
        <begin position="6"/>
        <end position="232"/>
    </location>
</feature>
<dbReference type="PANTHER" id="PTHR42711:SF17">
    <property type="entry name" value="ABC TRANSPORTER ATP-BINDING PROTEIN"/>
    <property type="match status" value="1"/>
</dbReference>
<dbReference type="InterPro" id="IPR050763">
    <property type="entry name" value="ABC_transporter_ATP-binding"/>
</dbReference>
<organism evidence="5 6">
    <name type="scientific">Microbulbifer yueqingensis</name>
    <dbReference type="NCBI Taxonomy" id="658219"/>
    <lineage>
        <taxon>Bacteria</taxon>
        <taxon>Pseudomonadati</taxon>
        <taxon>Pseudomonadota</taxon>
        <taxon>Gammaproteobacteria</taxon>
        <taxon>Cellvibrionales</taxon>
        <taxon>Microbulbiferaceae</taxon>
        <taxon>Microbulbifer</taxon>
    </lineage>
</organism>
<dbReference type="OrthoDB" id="9804819at2"/>